<dbReference type="GO" id="GO:0003676">
    <property type="term" value="F:nucleic acid binding"/>
    <property type="evidence" value="ECO:0007669"/>
    <property type="project" value="InterPro"/>
</dbReference>
<dbReference type="PROSITE" id="PS00092">
    <property type="entry name" value="N6_MTASE"/>
    <property type="match status" value="1"/>
</dbReference>
<keyword evidence="2" id="KW-0489">Methyltransferase</keyword>
<dbReference type="CDD" id="cd02440">
    <property type="entry name" value="AdoMet_MTases"/>
    <property type="match status" value="1"/>
</dbReference>
<dbReference type="Pfam" id="PF17827">
    <property type="entry name" value="PrmC_N"/>
    <property type="match status" value="1"/>
</dbReference>
<dbReference type="InterPro" id="IPR029063">
    <property type="entry name" value="SAM-dependent_MTases_sf"/>
</dbReference>
<dbReference type="PANTHER" id="PTHR18895:SF74">
    <property type="entry name" value="MTRF1L RELEASE FACTOR GLUTAMINE METHYLTRANSFERASE"/>
    <property type="match status" value="1"/>
</dbReference>
<evidence type="ECO:0000256" key="2">
    <source>
        <dbReference type="ARBA" id="ARBA00022603"/>
    </source>
</evidence>
<dbReference type="PANTHER" id="PTHR18895">
    <property type="entry name" value="HEMK METHYLTRANSFERASE"/>
    <property type="match status" value="1"/>
</dbReference>
<dbReference type="SUPFAM" id="SSF53335">
    <property type="entry name" value="S-adenosyl-L-methionine-dependent methyltransferases"/>
    <property type="match status" value="1"/>
</dbReference>
<dbReference type="Proteomes" id="UP000177941">
    <property type="component" value="Unassembled WGS sequence"/>
</dbReference>
<dbReference type="InterPro" id="IPR040758">
    <property type="entry name" value="PrmC_N"/>
</dbReference>
<protein>
    <recommendedName>
        <fullName evidence="1">peptide chain release factor N(5)-glutamine methyltransferase</fullName>
        <ecNumber evidence="1">2.1.1.297</ecNumber>
    </recommendedName>
</protein>
<dbReference type="EC" id="2.1.1.297" evidence="1"/>
<comment type="catalytic activity">
    <reaction evidence="5">
        <text>L-glutaminyl-[peptide chain release factor] + S-adenosyl-L-methionine = N(5)-methyl-L-glutaminyl-[peptide chain release factor] + S-adenosyl-L-homocysteine + H(+)</text>
        <dbReference type="Rhea" id="RHEA:42896"/>
        <dbReference type="Rhea" id="RHEA-COMP:10271"/>
        <dbReference type="Rhea" id="RHEA-COMP:10272"/>
        <dbReference type="ChEBI" id="CHEBI:15378"/>
        <dbReference type="ChEBI" id="CHEBI:30011"/>
        <dbReference type="ChEBI" id="CHEBI:57856"/>
        <dbReference type="ChEBI" id="CHEBI:59789"/>
        <dbReference type="ChEBI" id="CHEBI:61891"/>
        <dbReference type="EC" id="2.1.1.297"/>
    </reaction>
</comment>
<accession>A0A1G1XC88</accession>
<evidence type="ECO:0000259" key="7">
    <source>
        <dbReference type="Pfam" id="PF17827"/>
    </source>
</evidence>
<keyword evidence="3" id="KW-0808">Transferase</keyword>
<dbReference type="InterPro" id="IPR007848">
    <property type="entry name" value="Small_mtfrase_dom"/>
</dbReference>
<feature type="domain" description="Methyltransferase small" evidence="6">
    <location>
        <begin position="137"/>
        <end position="240"/>
    </location>
</feature>
<name>A0A1G1XC88_9BACT</name>
<evidence type="ECO:0000313" key="8">
    <source>
        <dbReference type="EMBL" id="OGY37552.1"/>
    </source>
</evidence>
<evidence type="ECO:0000256" key="4">
    <source>
        <dbReference type="ARBA" id="ARBA00022691"/>
    </source>
</evidence>
<dbReference type="GO" id="GO:0032259">
    <property type="term" value="P:methylation"/>
    <property type="evidence" value="ECO:0007669"/>
    <property type="project" value="UniProtKB-KW"/>
</dbReference>
<dbReference type="Gene3D" id="3.40.50.150">
    <property type="entry name" value="Vaccinia Virus protein VP39"/>
    <property type="match status" value="1"/>
</dbReference>
<evidence type="ECO:0000256" key="3">
    <source>
        <dbReference type="ARBA" id="ARBA00022679"/>
    </source>
</evidence>
<dbReference type="Pfam" id="PF05175">
    <property type="entry name" value="MTS"/>
    <property type="match status" value="1"/>
</dbReference>
<dbReference type="InterPro" id="IPR002052">
    <property type="entry name" value="DNA_methylase_N6_adenine_CS"/>
</dbReference>
<proteinExistence type="predicted"/>
<evidence type="ECO:0000259" key="6">
    <source>
        <dbReference type="Pfam" id="PF05175"/>
    </source>
</evidence>
<feature type="domain" description="Release factor glutamine methyltransferase N-terminal" evidence="7">
    <location>
        <begin position="26"/>
        <end position="92"/>
    </location>
</feature>
<dbReference type="Gene3D" id="1.10.8.10">
    <property type="entry name" value="DNA helicase RuvA subunit, C-terminal domain"/>
    <property type="match status" value="1"/>
</dbReference>
<reference evidence="8 9" key="1">
    <citation type="journal article" date="2016" name="Nat. Commun.">
        <title>Thousands of microbial genomes shed light on interconnected biogeochemical processes in an aquifer system.</title>
        <authorList>
            <person name="Anantharaman K."/>
            <person name="Brown C.T."/>
            <person name="Hug L.A."/>
            <person name="Sharon I."/>
            <person name="Castelle C.J."/>
            <person name="Probst A.J."/>
            <person name="Thomas B.C."/>
            <person name="Singh A."/>
            <person name="Wilkins M.J."/>
            <person name="Karaoz U."/>
            <person name="Brodie E.L."/>
            <person name="Williams K.H."/>
            <person name="Hubbard S.S."/>
            <person name="Banfield J.F."/>
        </authorList>
    </citation>
    <scope>NUCLEOTIDE SEQUENCE [LARGE SCALE GENOMIC DNA]</scope>
</reference>
<comment type="caution">
    <text evidence="8">The sequence shown here is derived from an EMBL/GenBank/DDBJ whole genome shotgun (WGS) entry which is preliminary data.</text>
</comment>
<dbReference type="AlphaFoldDB" id="A0A1G1XC88"/>
<evidence type="ECO:0000256" key="5">
    <source>
        <dbReference type="ARBA" id="ARBA00048391"/>
    </source>
</evidence>
<evidence type="ECO:0000313" key="9">
    <source>
        <dbReference type="Proteomes" id="UP000177941"/>
    </source>
</evidence>
<evidence type="ECO:0000256" key="1">
    <source>
        <dbReference type="ARBA" id="ARBA00012771"/>
    </source>
</evidence>
<dbReference type="EMBL" id="MHHS01000006">
    <property type="protein sequence ID" value="OGY37552.1"/>
    <property type="molecule type" value="Genomic_DNA"/>
</dbReference>
<organism evidence="8 9">
    <name type="scientific">Candidatus Andersenbacteria bacterium RIFCSPHIGHO2_12_FULL_45_11b</name>
    <dbReference type="NCBI Taxonomy" id="1797282"/>
    <lineage>
        <taxon>Bacteria</taxon>
        <taxon>Candidatus Anderseniibacteriota</taxon>
    </lineage>
</organism>
<dbReference type="NCBIfam" id="TIGR00536">
    <property type="entry name" value="hemK_fam"/>
    <property type="match status" value="1"/>
</dbReference>
<sequence length="333" mass="36603">MKKSRSPLPNWGEGGGEGSIEAIKKHITTMLVRHSDAPGLDANRIILHVLAQRDASYLLAHGEEIISEQDAQKILEMAEARKTGMPLAYVLGEADFFGRTFAVTQDVLIPRPDTEALIEKALEYIKVRHAGLRPGIHVDSGSRAGMTEKKEIVIADLCTGSGIIAITLALELQDSAYNLQHTTYDIVATDISDKALAVAKQNAKQHGVADRIEFLQGDMLEPIKNKKIDLLVSNPPYVPSEELASIYLSLHRERTEERVSDRANDETLIPSFSLSREKVPTTQETRGLLFEPQIALDGGEDGLKFVNQIKEYAQKNNTLAIIETVGGKIATFP</sequence>
<dbReference type="InterPro" id="IPR004556">
    <property type="entry name" value="HemK-like"/>
</dbReference>
<gene>
    <name evidence="8" type="ORF">A3E36_04795</name>
</gene>
<keyword evidence="4" id="KW-0949">S-adenosyl-L-methionine</keyword>
<dbReference type="InterPro" id="IPR050320">
    <property type="entry name" value="N5-glutamine_MTase"/>
</dbReference>
<dbReference type="GO" id="GO:0102559">
    <property type="term" value="F:peptide chain release factor N(5)-glutamine methyltransferase activity"/>
    <property type="evidence" value="ECO:0007669"/>
    <property type="project" value="UniProtKB-EC"/>
</dbReference>